<feature type="transmembrane region" description="Helical" evidence="10">
    <location>
        <begin position="12"/>
        <end position="30"/>
    </location>
</feature>
<keyword evidence="6 10" id="KW-0547">Nucleotide-binding</keyword>
<feature type="domain" description="DAC" evidence="11">
    <location>
        <begin position="59"/>
        <end position="224"/>
    </location>
</feature>
<dbReference type="PANTHER" id="PTHR34185">
    <property type="entry name" value="DIADENYLATE CYCLASE"/>
    <property type="match status" value="1"/>
</dbReference>
<keyword evidence="13" id="KW-1185">Reference proteome</keyword>
<dbReference type="InterPro" id="IPR050338">
    <property type="entry name" value="DisA"/>
</dbReference>
<dbReference type="PROSITE" id="PS51794">
    <property type="entry name" value="DAC"/>
    <property type="match status" value="1"/>
</dbReference>
<dbReference type="InterPro" id="IPR014046">
    <property type="entry name" value="C-di-AMP_synthase"/>
</dbReference>
<dbReference type="EMBL" id="SOML01000015">
    <property type="protein sequence ID" value="TFD93019.1"/>
    <property type="molecule type" value="Genomic_DNA"/>
</dbReference>
<comment type="function">
    <text evidence="10">Catalyzes the condensation of 2 ATP molecules into cyclic di-AMP (c-di-AMP), a second messenger used to regulate differing processes in different bacteria.</text>
</comment>
<dbReference type="Gene3D" id="3.40.1700.10">
    <property type="entry name" value="DNA integrity scanning protein, DisA, N-terminal domain"/>
    <property type="match status" value="1"/>
</dbReference>
<dbReference type="GO" id="GO:0106408">
    <property type="term" value="F:diadenylate cyclase activity"/>
    <property type="evidence" value="ECO:0007669"/>
    <property type="project" value="UniProtKB-EC"/>
</dbReference>
<feature type="transmembrane region" description="Helical" evidence="10">
    <location>
        <begin position="36"/>
        <end position="58"/>
    </location>
</feature>
<name>A0A4Y8KUJ3_9BACT</name>
<dbReference type="EC" id="2.7.7.85" evidence="10"/>
<keyword evidence="2 10" id="KW-1003">Cell membrane</keyword>
<keyword evidence="3 10" id="KW-0808">Transferase</keyword>
<comment type="caution">
    <text evidence="10">Lacks conserved residue(s) required for the propagation of feature annotation.</text>
</comment>
<comment type="caution">
    <text evidence="12">The sequence shown here is derived from an EMBL/GenBank/DDBJ whole genome shotgun (WGS) entry which is preliminary data.</text>
</comment>
<dbReference type="InterPro" id="IPR003390">
    <property type="entry name" value="DNA_integrity_scan_DisA_N"/>
</dbReference>
<dbReference type="GO" id="GO:0005524">
    <property type="term" value="F:ATP binding"/>
    <property type="evidence" value="ECO:0007669"/>
    <property type="project" value="UniProtKB-UniRule"/>
</dbReference>
<evidence type="ECO:0000256" key="5">
    <source>
        <dbReference type="ARBA" id="ARBA00022695"/>
    </source>
</evidence>
<dbReference type="Pfam" id="PF19293">
    <property type="entry name" value="CdaA_N"/>
    <property type="match status" value="1"/>
</dbReference>
<dbReference type="FunFam" id="3.40.1700.10:FF:000002">
    <property type="entry name" value="Diadenylate cyclase"/>
    <property type="match status" value="1"/>
</dbReference>
<protein>
    <recommendedName>
        <fullName evidence="10">Diadenylate cyclase</fullName>
        <shortName evidence="10">DAC</shortName>
        <ecNumber evidence="10">2.7.7.85</ecNumber>
    </recommendedName>
    <alternativeName>
        <fullName evidence="10">Cyclic-di-AMP synthase</fullName>
        <shortName evidence="10">c-di-AMP synthase</shortName>
    </alternativeName>
</protein>
<evidence type="ECO:0000259" key="11">
    <source>
        <dbReference type="PROSITE" id="PS51794"/>
    </source>
</evidence>
<organism evidence="12 13">
    <name type="scientific">Dysgonomonas capnocytophagoides</name>
    <dbReference type="NCBI Taxonomy" id="45254"/>
    <lineage>
        <taxon>Bacteria</taxon>
        <taxon>Pseudomonadati</taxon>
        <taxon>Bacteroidota</taxon>
        <taxon>Bacteroidia</taxon>
        <taxon>Bacteroidales</taxon>
        <taxon>Dysgonomonadaceae</taxon>
        <taxon>Dysgonomonas</taxon>
    </lineage>
</organism>
<dbReference type="InterPro" id="IPR034701">
    <property type="entry name" value="CdaA"/>
</dbReference>
<dbReference type="Proteomes" id="UP000297861">
    <property type="component" value="Unassembled WGS sequence"/>
</dbReference>
<evidence type="ECO:0000256" key="10">
    <source>
        <dbReference type="HAMAP-Rule" id="MF_01499"/>
    </source>
</evidence>
<keyword evidence="4 10" id="KW-0812">Transmembrane</keyword>
<keyword evidence="5 10" id="KW-0548">Nucleotidyltransferase</keyword>
<keyword evidence="7 10" id="KW-0067">ATP-binding</keyword>
<dbReference type="InterPro" id="IPR045585">
    <property type="entry name" value="CdaA_N"/>
</dbReference>
<dbReference type="OrthoDB" id="9807385at2"/>
<evidence type="ECO:0000313" key="13">
    <source>
        <dbReference type="Proteomes" id="UP000297861"/>
    </source>
</evidence>
<dbReference type="NCBIfam" id="TIGR00159">
    <property type="entry name" value="diadenylate cyclase CdaA"/>
    <property type="match status" value="1"/>
</dbReference>
<evidence type="ECO:0000256" key="6">
    <source>
        <dbReference type="ARBA" id="ARBA00022741"/>
    </source>
</evidence>
<keyword evidence="8 10" id="KW-1133">Transmembrane helix</keyword>
<evidence type="ECO:0000313" key="12">
    <source>
        <dbReference type="EMBL" id="TFD93019.1"/>
    </source>
</evidence>
<dbReference type="GO" id="GO:0004016">
    <property type="term" value="F:adenylate cyclase activity"/>
    <property type="evidence" value="ECO:0007669"/>
    <property type="project" value="UniProtKB-UniRule"/>
</dbReference>
<proteinExistence type="inferred from homology"/>
<evidence type="ECO:0000256" key="2">
    <source>
        <dbReference type="ARBA" id="ARBA00022475"/>
    </source>
</evidence>
<dbReference type="PIRSF" id="PIRSF004793">
    <property type="entry name" value="UCP004793"/>
    <property type="match status" value="1"/>
</dbReference>
<reference evidence="12 13" key="1">
    <citation type="submission" date="2019-03" db="EMBL/GenBank/DDBJ databases">
        <title>San Antonio Military Medical Center submission to MRSN (WRAIR), pending publication.</title>
        <authorList>
            <person name="Blyth D.M."/>
            <person name="Mccarthy S.L."/>
            <person name="Schall S.E."/>
            <person name="Stam J.A."/>
            <person name="Ong A.C."/>
            <person name="Mcgann P.T."/>
        </authorList>
    </citation>
    <scope>NUCLEOTIDE SEQUENCE [LARGE SCALE GENOMIC DNA]</scope>
    <source>
        <strain evidence="12 13">MRSN571793</strain>
    </source>
</reference>
<dbReference type="STRING" id="1121485.GCA_000426485_01611"/>
<dbReference type="SUPFAM" id="SSF143597">
    <property type="entry name" value="YojJ-like"/>
    <property type="match status" value="1"/>
</dbReference>
<keyword evidence="9 10" id="KW-0472">Membrane</keyword>
<sequence>MYQLYYLVKKSGTTTIFKGIFAFLILWIVVTHVFQMRLLGAILSQFVSIGMFVIIILFQDEIRRFLMSLGSNNTFRVLAKFFGAKSENNVTNTVITPMVLACMNMAKTYTGALIVIEGEMSLGHYVQTGEVLNADVSTRLIENIFFKNSPLHDGAMIISNEKIKAAGCILPVSQNPNIPKQFGLRHRAGLGISQETDAHVIIVSEERGRISYMSGGHIHPNITAEKLQELLSEPLIKKNEKTDKKRK</sequence>
<evidence type="ECO:0000256" key="1">
    <source>
        <dbReference type="ARBA" id="ARBA00000877"/>
    </source>
</evidence>
<gene>
    <name evidence="10" type="primary">dacA</name>
    <name evidence="12" type="ORF">E2605_17880</name>
</gene>
<evidence type="ECO:0000256" key="8">
    <source>
        <dbReference type="ARBA" id="ARBA00022989"/>
    </source>
</evidence>
<dbReference type="GO" id="GO:0006171">
    <property type="term" value="P:cAMP biosynthetic process"/>
    <property type="evidence" value="ECO:0007669"/>
    <property type="project" value="InterPro"/>
</dbReference>
<evidence type="ECO:0000256" key="7">
    <source>
        <dbReference type="ARBA" id="ARBA00022840"/>
    </source>
</evidence>
<evidence type="ECO:0000256" key="4">
    <source>
        <dbReference type="ARBA" id="ARBA00022692"/>
    </source>
</evidence>
<dbReference type="PANTHER" id="PTHR34185:SF1">
    <property type="entry name" value="DIADENYLATE CYCLASE"/>
    <property type="match status" value="1"/>
</dbReference>
<comment type="similarity">
    <text evidence="10">Belongs to the adenylate cyclase family. DacA/CdaA subfamily.</text>
</comment>
<dbReference type="InterPro" id="IPR036888">
    <property type="entry name" value="DNA_integrity_DisA_N_sf"/>
</dbReference>
<dbReference type="AlphaFoldDB" id="A0A4Y8KUJ3"/>
<dbReference type="HAMAP" id="MF_01499">
    <property type="entry name" value="DacA"/>
    <property type="match status" value="1"/>
</dbReference>
<evidence type="ECO:0000256" key="9">
    <source>
        <dbReference type="ARBA" id="ARBA00023136"/>
    </source>
</evidence>
<comment type="catalytic activity">
    <reaction evidence="1 10">
        <text>2 ATP = 3',3'-c-di-AMP + 2 diphosphate</text>
        <dbReference type="Rhea" id="RHEA:35655"/>
        <dbReference type="ChEBI" id="CHEBI:30616"/>
        <dbReference type="ChEBI" id="CHEBI:33019"/>
        <dbReference type="ChEBI" id="CHEBI:71500"/>
        <dbReference type="EC" id="2.7.7.85"/>
    </reaction>
</comment>
<evidence type="ECO:0000256" key="3">
    <source>
        <dbReference type="ARBA" id="ARBA00022679"/>
    </source>
</evidence>
<accession>A0A4Y8KUJ3</accession>
<dbReference type="Pfam" id="PF02457">
    <property type="entry name" value="DAC"/>
    <property type="match status" value="1"/>
</dbReference>
<comment type="subunit">
    <text evidence="10">Probably a homodimer.</text>
</comment>